<feature type="region of interest" description="Disordered" evidence="1">
    <location>
        <begin position="1"/>
        <end position="28"/>
    </location>
</feature>
<dbReference type="Proteomes" id="UP000265520">
    <property type="component" value="Unassembled WGS sequence"/>
</dbReference>
<dbReference type="AlphaFoldDB" id="A0A392Q2K1"/>
<proteinExistence type="predicted"/>
<evidence type="ECO:0000256" key="1">
    <source>
        <dbReference type="SAM" id="MobiDB-lite"/>
    </source>
</evidence>
<accession>A0A392Q2K1</accession>
<feature type="non-terminal residue" evidence="2">
    <location>
        <position position="1"/>
    </location>
</feature>
<dbReference type="EMBL" id="LXQA010108352">
    <property type="protein sequence ID" value="MCI18069.1"/>
    <property type="molecule type" value="Genomic_DNA"/>
</dbReference>
<name>A0A392Q2K1_9FABA</name>
<sequence>YRPPSFPFPGGELFRKPPTEQTSSSDSELKEQSLLVTYYEFEKKWNRLSVSLFGFWDRYNANARILSETIKSRQALLDETINDLSLLSVVPMPPFLPQQTQEIIMSEKLKNLDRLDWLMRLKDMLVKQDEMSAELTNCRRTLFEEIIVNFSEIRRGTPLDEGWQDRWDELDERLNKLNDGKESLRAMEIRSNSNPTWLSHRLDVLCEKIKTFNSLMRLKEM</sequence>
<evidence type="ECO:0000313" key="2">
    <source>
        <dbReference type="EMBL" id="MCI18069.1"/>
    </source>
</evidence>
<evidence type="ECO:0000313" key="3">
    <source>
        <dbReference type="Proteomes" id="UP000265520"/>
    </source>
</evidence>
<organism evidence="2 3">
    <name type="scientific">Trifolium medium</name>
    <dbReference type="NCBI Taxonomy" id="97028"/>
    <lineage>
        <taxon>Eukaryota</taxon>
        <taxon>Viridiplantae</taxon>
        <taxon>Streptophyta</taxon>
        <taxon>Embryophyta</taxon>
        <taxon>Tracheophyta</taxon>
        <taxon>Spermatophyta</taxon>
        <taxon>Magnoliopsida</taxon>
        <taxon>eudicotyledons</taxon>
        <taxon>Gunneridae</taxon>
        <taxon>Pentapetalae</taxon>
        <taxon>rosids</taxon>
        <taxon>fabids</taxon>
        <taxon>Fabales</taxon>
        <taxon>Fabaceae</taxon>
        <taxon>Papilionoideae</taxon>
        <taxon>50 kb inversion clade</taxon>
        <taxon>NPAAA clade</taxon>
        <taxon>Hologalegina</taxon>
        <taxon>IRL clade</taxon>
        <taxon>Trifolieae</taxon>
        <taxon>Trifolium</taxon>
    </lineage>
</organism>
<protein>
    <submittedName>
        <fullName evidence="2">Uncharacterized protein</fullName>
    </submittedName>
</protein>
<reference evidence="2 3" key="1">
    <citation type="journal article" date="2018" name="Front. Plant Sci.">
        <title>Red Clover (Trifolium pratense) and Zigzag Clover (T. medium) - A Picture of Genomic Similarities and Differences.</title>
        <authorList>
            <person name="Dluhosova J."/>
            <person name="Istvanek J."/>
            <person name="Nedelnik J."/>
            <person name="Repkova J."/>
        </authorList>
    </citation>
    <scope>NUCLEOTIDE SEQUENCE [LARGE SCALE GENOMIC DNA]</scope>
    <source>
        <strain evidence="3">cv. 10/8</strain>
        <tissue evidence="2">Leaf</tissue>
    </source>
</reference>
<keyword evidence="3" id="KW-1185">Reference proteome</keyword>
<feature type="non-terminal residue" evidence="2">
    <location>
        <position position="221"/>
    </location>
</feature>
<comment type="caution">
    <text evidence="2">The sequence shown here is derived from an EMBL/GenBank/DDBJ whole genome shotgun (WGS) entry which is preliminary data.</text>
</comment>